<accession>A0AAU9IHD0</accession>
<protein>
    <submittedName>
        <fullName evidence="4">Uncharacterized protein</fullName>
    </submittedName>
</protein>
<evidence type="ECO:0000256" key="1">
    <source>
        <dbReference type="ARBA" id="ARBA00006432"/>
    </source>
</evidence>
<dbReference type="InterPro" id="IPR042099">
    <property type="entry name" value="ANL_N_sf"/>
</dbReference>
<comment type="caution">
    <text evidence="4">The sequence shown here is derived from an EMBL/GenBank/DDBJ whole genome shotgun (WGS) entry which is preliminary data.</text>
</comment>
<evidence type="ECO:0000259" key="3">
    <source>
        <dbReference type="Pfam" id="PF13193"/>
    </source>
</evidence>
<comment type="similarity">
    <text evidence="1">Belongs to the ATP-dependent AMP-binding enzyme family.</text>
</comment>
<keyword evidence="5" id="KW-1185">Reference proteome</keyword>
<dbReference type="AlphaFoldDB" id="A0AAU9IHD0"/>
<dbReference type="Pfam" id="PF13193">
    <property type="entry name" value="AMP-binding_C"/>
    <property type="match status" value="1"/>
</dbReference>
<dbReference type="InterPro" id="IPR025110">
    <property type="entry name" value="AMP-bd_C"/>
</dbReference>
<organism evidence="4 5">
    <name type="scientific">Blepharisma stoltei</name>
    <dbReference type="NCBI Taxonomy" id="1481888"/>
    <lineage>
        <taxon>Eukaryota</taxon>
        <taxon>Sar</taxon>
        <taxon>Alveolata</taxon>
        <taxon>Ciliophora</taxon>
        <taxon>Postciliodesmatophora</taxon>
        <taxon>Heterotrichea</taxon>
        <taxon>Heterotrichida</taxon>
        <taxon>Blepharismidae</taxon>
        <taxon>Blepharisma</taxon>
    </lineage>
</organism>
<dbReference type="Gene3D" id="3.40.50.12780">
    <property type="entry name" value="N-terminal domain of ligase-like"/>
    <property type="match status" value="1"/>
</dbReference>
<dbReference type="SUPFAM" id="SSF56801">
    <property type="entry name" value="Acetyl-CoA synthetase-like"/>
    <property type="match status" value="1"/>
</dbReference>
<evidence type="ECO:0000313" key="4">
    <source>
        <dbReference type="EMBL" id="CAG9313250.1"/>
    </source>
</evidence>
<dbReference type="Gene3D" id="3.30.300.30">
    <property type="match status" value="1"/>
</dbReference>
<dbReference type="Proteomes" id="UP001162131">
    <property type="component" value="Unassembled WGS sequence"/>
</dbReference>
<dbReference type="InterPro" id="IPR045851">
    <property type="entry name" value="AMP-bd_C_sf"/>
</dbReference>
<dbReference type="InterPro" id="IPR000873">
    <property type="entry name" value="AMP-dep_synth/lig_dom"/>
</dbReference>
<dbReference type="PANTHER" id="PTHR43201">
    <property type="entry name" value="ACYL-COA SYNTHETASE"/>
    <property type="match status" value="1"/>
</dbReference>
<feature type="domain" description="AMP-dependent synthetase/ligase" evidence="2">
    <location>
        <begin position="6"/>
        <end position="337"/>
    </location>
</feature>
<name>A0AAU9IHD0_9CILI</name>
<dbReference type="GO" id="GO:0031956">
    <property type="term" value="F:medium-chain fatty acid-CoA ligase activity"/>
    <property type="evidence" value="ECO:0007669"/>
    <property type="project" value="TreeGrafter"/>
</dbReference>
<dbReference type="PANTHER" id="PTHR43201:SF8">
    <property type="entry name" value="ACYL-COA SYNTHETASE FAMILY MEMBER 3"/>
    <property type="match status" value="1"/>
</dbReference>
<dbReference type="GO" id="GO:0006631">
    <property type="term" value="P:fatty acid metabolic process"/>
    <property type="evidence" value="ECO:0007669"/>
    <property type="project" value="TreeGrafter"/>
</dbReference>
<proteinExistence type="inferred from homology"/>
<dbReference type="Pfam" id="PF00501">
    <property type="entry name" value="AMP-binding"/>
    <property type="match status" value="1"/>
</dbReference>
<dbReference type="EMBL" id="CAJZBQ010000010">
    <property type="protein sequence ID" value="CAG9313250.1"/>
    <property type="molecule type" value="Genomic_DNA"/>
</dbReference>
<evidence type="ECO:0000259" key="2">
    <source>
        <dbReference type="Pfam" id="PF00501"/>
    </source>
</evidence>
<reference evidence="4" key="1">
    <citation type="submission" date="2021-09" db="EMBL/GenBank/DDBJ databases">
        <authorList>
            <consortium name="AG Swart"/>
            <person name="Singh M."/>
            <person name="Singh A."/>
            <person name="Seah K."/>
            <person name="Emmerich C."/>
        </authorList>
    </citation>
    <scope>NUCLEOTIDE SEQUENCE</scope>
    <source>
        <strain evidence="4">ATCC30299</strain>
    </source>
</reference>
<feature type="domain" description="AMP-binding enzyme C-terminal" evidence="3">
    <location>
        <begin position="401"/>
        <end position="474"/>
    </location>
</feature>
<gene>
    <name evidence="4" type="ORF">BSTOLATCC_MIC8523</name>
</gene>
<evidence type="ECO:0000313" key="5">
    <source>
        <dbReference type="Proteomes" id="UP001162131"/>
    </source>
</evidence>
<sequence>MELIIRAANFSAKNAVFCRQRTFTYGDLLAHAELVRNKLLSLSAYMKGKRVVVLTPHSYEYLPCQWGIWKAGGVVVPINIKQPPLEWKHIIEDCRPTFILCHGSLLSRLETVIEKNGVKIIPVGDFQTLEEKIEIKDVNMDNETDAMILYTAGITGKPKGAVHTHRSLTFQVKTLSNNWGWNENDNCIELMPLYHYHGVSSLLSALWAGASVTFHYNFDVWNLWQDIKKETNLTVLSAPTSVYTKLLYNWNYMYKTDKQEIIDSCRRFRLMITGSCGMPETMSNYWEEATKHALINQYGTAETGMVLSNLANETQTPGCVGKPLTQIETEIYRNELKVKTPGMFKEYFNNPESTKQAFDNDGWFKTGDLAEIDPRLGNYRITGKLNSDAIRFSGYTISAREIETELKGFPGIEDVAAVGVPSYEHGEIIGVAIKSQKKITLKDVQIWCKTRMASYKLPRVLQQLDQFPLHSSGKINKNELVNLFRQ</sequence>